<dbReference type="EC" id="2.7.2.17" evidence="9"/>
<feature type="binding site" evidence="9">
    <location>
        <begin position="38"/>
        <end position="39"/>
    </location>
    <ligand>
        <name>substrate</name>
    </ligand>
</feature>
<dbReference type="PANTHER" id="PTHR23342">
    <property type="entry name" value="N-ACETYLGLUTAMATE SYNTHASE"/>
    <property type="match status" value="1"/>
</dbReference>
<keyword evidence="7 9" id="KW-0067">ATP-binding</keyword>
<evidence type="ECO:0000256" key="1">
    <source>
        <dbReference type="ARBA" id="ARBA00022490"/>
    </source>
</evidence>
<evidence type="ECO:0000256" key="3">
    <source>
        <dbReference type="ARBA" id="ARBA00022605"/>
    </source>
</evidence>
<evidence type="ECO:0000256" key="6">
    <source>
        <dbReference type="ARBA" id="ARBA00022777"/>
    </source>
</evidence>
<comment type="catalytic activity">
    <reaction evidence="9">
        <text>[amino-group carrier protein]-C-terminal-gamma-(L-glutamyl)-L-glutamate + ATP = [amino-group carrier protein]-C-terminal-gamma-(5-phospho-L-glutamyl)-L-glutamate + ADP</text>
        <dbReference type="Rhea" id="RHEA:52632"/>
        <dbReference type="Rhea" id="RHEA-COMP:13311"/>
        <dbReference type="Rhea" id="RHEA-COMP:13313"/>
        <dbReference type="ChEBI" id="CHEBI:30616"/>
        <dbReference type="ChEBI" id="CHEBI:136714"/>
        <dbReference type="ChEBI" id="CHEBI:136717"/>
        <dbReference type="ChEBI" id="CHEBI:456216"/>
        <dbReference type="EC" id="2.7.2.19"/>
    </reaction>
</comment>
<feature type="binding site" evidence="9">
    <location>
        <position position="170"/>
    </location>
    <ligand>
        <name>substrate</name>
    </ligand>
</feature>
<dbReference type="UniPathway" id="UPA00033">
    <property type="reaction ID" value="UER00036"/>
</dbReference>
<dbReference type="GO" id="GO:0003991">
    <property type="term" value="F:acetylglutamate kinase activity"/>
    <property type="evidence" value="ECO:0007669"/>
    <property type="project" value="TreeGrafter"/>
</dbReference>
<dbReference type="NCBIfam" id="NF010659">
    <property type="entry name" value="PRK14058.1-1"/>
    <property type="match status" value="1"/>
</dbReference>
<feature type="site" description="Transition state stabilizer" evidence="9">
    <location>
        <position position="227"/>
    </location>
</feature>
<feature type="site" description="Transition state stabilizer" evidence="9">
    <location>
        <position position="6"/>
    </location>
</feature>
<reference evidence="11" key="1">
    <citation type="journal article" date="2020" name="mSystems">
        <title>Genome- and Community-Level Interaction Insights into Carbon Utilization and Element Cycling Functions of Hydrothermarchaeota in Hydrothermal Sediment.</title>
        <authorList>
            <person name="Zhou Z."/>
            <person name="Liu Y."/>
            <person name="Xu W."/>
            <person name="Pan J."/>
            <person name="Luo Z.H."/>
            <person name="Li M."/>
        </authorList>
    </citation>
    <scope>NUCLEOTIDE SEQUENCE [LARGE SCALE GENOMIC DNA]</scope>
    <source>
        <strain evidence="11">SpSt-1121</strain>
    </source>
</reference>
<gene>
    <name evidence="9" type="primary">lysZ</name>
    <name evidence="11" type="ORF">ENM84_03305</name>
</gene>
<keyword evidence="2 9" id="KW-0055">Arginine biosynthesis</keyword>
<evidence type="ECO:0000256" key="2">
    <source>
        <dbReference type="ARBA" id="ARBA00022571"/>
    </source>
</evidence>
<dbReference type="NCBIfam" id="NF010662">
    <property type="entry name" value="PRK14058.1-4"/>
    <property type="match status" value="1"/>
</dbReference>
<keyword evidence="1 9" id="KW-0963">Cytoplasm</keyword>
<keyword evidence="3 9" id="KW-0028">Amino-acid biosynthesis</keyword>
<dbReference type="Pfam" id="PF00696">
    <property type="entry name" value="AA_kinase"/>
    <property type="match status" value="1"/>
</dbReference>
<dbReference type="InterPro" id="IPR004662">
    <property type="entry name" value="AcgluKinase_fam"/>
</dbReference>
<evidence type="ECO:0000256" key="8">
    <source>
        <dbReference type="ARBA" id="ARBA00023154"/>
    </source>
</evidence>
<protein>
    <recommendedName>
        <fullName evidence="9">Putative [LysW]-aminoadipate/[LysW]-glutamate kinase</fullName>
        <ecNumber evidence="9">2.7.2.17</ecNumber>
        <ecNumber evidence="9">2.7.2.19</ecNumber>
    </recommendedName>
</protein>
<evidence type="ECO:0000256" key="7">
    <source>
        <dbReference type="ARBA" id="ARBA00022840"/>
    </source>
</evidence>
<keyword evidence="8 9" id="KW-0457">Lysine biosynthesis</keyword>
<dbReference type="SUPFAM" id="SSF53633">
    <property type="entry name" value="Carbamate kinase-like"/>
    <property type="match status" value="1"/>
</dbReference>
<dbReference type="InterPro" id="IPR037529">
    <property type="entry name" value="LysZ"/>
</dbReference>
<dbReference type="PRINTS" id="PR00474">
    <property type="entry name" value="GLU5KINASE"/>
</dbReference>
<comment type="pathway">
    <text evidence="9">Amino-acid biosynthesis; L-arginine biosynthesis.</text>
</comment>
<keyword evidence="6 9" id="KW-0418">Kinase</keyword>
<dbReference type="GO" id="GO:0005737">
    <property type="term" value="C:cytoplasm"/>
    <property type="evidence" value="ECO:0007669"/>
    <property type="project" value="UniProtKB-SubCell"/>
</dbReference>
<dbReference type="InterPro" id="IPR001048">
    <property type="entry name" value="Asp/Glu/Uridylate_kinase"/>
</dbReference>
<evidence type="ECO:0000256" key="9">
    <source>
        <dbReference type="HAMAP-Rule" id="MF_02082"/>
    </source>
</evidence>
<dbReference type="UniPathway" id="UPA00068"/>
<dbReference type="EC" id="2.7.2.19" evidence="9"/>
<dbReference type="EMBL" id="DRZI01000138">
    <property type="protein sequence ID" value="HHP81671.1"/>
    <property type="molecule type" value="Genomic_DNA"/>
</dbReference>
<evidence type="ECO:0000259" key="10">
    <source>
        <dbReference type="Pfam" id="PF00696"/>
    </source>
</evidence>
<dbReference type="InterPro" id="IPR036393">
    <property type="entry name" value="AceGlu_kinase-like_sf"/>
</dbReference>
<sequence length="267" mass="28887">MTIVVKVGGRALTKNIDDIVRDISEISKDKKIVFVHGGGDAVSELSKKLGIEPKFVMSPEGIRSRYTDENELEVYVMVMAGKINKSIVSKFKALNCKAVGITGADGPTLIAERKKRIVIIDERGRKRVIDGGYTGKIVDVNIDLINTLIEKGYIIIIAPIAIDTEGTLLNVDGDQAAYAIASAVKAETLVVLTDVEGVIIDNKVVREIKVGEIDKIIEKIGPGMNRKVLMAKKAIEEGVKRIIISSGIIENPVKNALEGKGTVIVKE</sequence>
<feature type="binding site" evidence="9">
    <location>
        <position position="65"/>
    </location>
    <ligand>
        <name>substrate</name>
    </ligand>
</feature>
<dbReference type="PIRSF" id="PIRSF000728">
    <property type="entry name" value="NAGK"/>
    <property type="match status" value="1"/>
</dbReference>
<proteinExistence type="inferred from homology"/>
<dbReference type="GO" id="GO:0019878">
    <property type="term" value="P:lysine biosynthetic process via aminoadipic acid"/>
    <property type="evidence" value="ECO:0007669"/>
    <property type="project" value="UniProtKB-UniRule"/>
</dbReference>
<comment type="catalytic activity">
    <reaction evidence="9">
        <text>[amino-group carrier protein]-C-terminal-N-(1,4-dicarboxybutan-1-yl)-L-glutamine + ATP = [amino-group carrier protein]-C-terminal-N-(1-carboxy-5-phosphooxy-5-oxopentan-1-yl)-L-glutamine + ADP</text>
        <dbReference type="Rhea" id="RHEA:41944"/>
        <dbReference type="Rhea" id="RHEA-COMP:9694"/>
        <dbReference type="Rhea" id="RHEA-COMP:9712"/>
        <dbReference type="ChEBI" id="CHEBI:30616"/>
        <dbReference type="ChEBI" id="CHEBI:78499"/>
        <dbReference type="ChEBI" id="CHEBI:78503"/>
        <dbReference type="ChEBI" id="CHEBI:456216"/>
        <dbReference type="EC" id="2.7.2.17"/>
    </reaction>
</comment>
<comment type="subcellular location">
    <subcellularLocation>
        <location evidence="9">Cytoplasm</location>
    </subcellularLocation>
</comment>
<comment type="similarity">
    <text evidence="9">Belongs to the acetylglutamate kinase family. LysZ subfamily.</text>
</comment>
<keyword evidence="4 9" id="KW-0808">Transferase</keyword>
<feature type="domain" description="Aspartate/glutamate/uridylate kinase" evidence="10">
    <location>
        <begin position="1"/>
        <end position="244"/>
    </location>
</feature>
<keyword evidence="5 9" id="KW-0547">Nucleotide-binding</keyword>
<accession>A0A7C5THQ5</accession>
<comment type="pathway">
    <text evidence="9">Amino-acid biosynthesis; L-lysine biosynthesis via AAA pathway; L-lysine from L-alpha-aminoadipate (Thermus route): step 2/5.</text>
</comment>
<dbReference type="InterPro" id="IPR001057">
    <property type="entry name" value="Glu/AcGlu_kinase"/>
</dbReference>
<organism evidence="11">
    <name type="scientific">Ignisphaera aggregans</name>
    <dbReference type="NCBI Taxonomy" id="334771"/>
    <lineage>
        <taxon>Archaea</taxon>
        <taxon>Thermoproteota</taxon>
        <taxon>Thermoprotei</taxon>
        <taxon>Desulfurococcales</taxon>
        <taxon>Desulfurococcaceae</taxon>
        <taxon>Ignisphaera</taxon>
    </lineage>
</organism>
<dbReference type="GO" id="GO:0042450">
    <property type="term" value="P:L-arginine biosynthetic process via ornithine"/>
    <property type="evidence" value="ECO:0007669"/>
    <property type="project" value="UniProtKB-UniRule"/>
</dbReference>
<dbReference type="HAMAP" id="MF_02082">
    <property type="entry name" value="LysZ"/>
    <property type="match status" value="1"/>
</dbReference>
<dbReference type="AlphaFoldDB" id="A0A7C5THQ5"/>
<dbReference type="GO" id="GO:0005524">
    <property type="term" value="F:ATP binding"/>
    <property type="evidence" value="ECO:0007669"/>
    <property type="project" value="UniProtKB-KW"/>
</dbReference>
<dbReference type="NCBIfam" id="TIGR00761">
    <property type="entry name" value="argB"/>
    <property type="match status" value="1"/>
</dbReference>
<comment type="function">
    <text evidence="9">Involved in both the arginine and lysine biosynthetic pathways. Phosphorylates the LysW-bound precursors glutamate (for arginine biosynthesis), respectively alpha-aminoadipate (for lysine biosynthesis).</text>
</comment>
<dbReference type="Gene3D" id="3.40.1160.10">
    <property type="entry name" value="Acetylglutamate kinase-like"/>
    <property type="match status" value="1"/>
</dbReference>
<name>A0A7C5THQ5_9CREN</name>
<evidence type="ECO:0000256" key="5">
    <source>
        <dbReference type="ARBA" id="ARBA00022741"/>
    </source>
</evidence>
<dbReference type="PANTHER" id="PTHR23342:SF0">
    <property type="entry name" value="N-ACETYLGLUTAMATE SYNTHASE, MITOCHONDRIAL"/>
    <property type="match status" value="1"/>
</dbReference>
<evidence type="ECO:0000256" key="4">
    <source>
        <dbReference type="ARBA" id="ARBA00022679"/>
    </source>
</evidence>
<comment type="caution">
    <text evidence="11">The sequence shown here is derived from an EMBL/GenBank/DDBJ whole genome shotgun (WGS) entry which is preliminary data.</text>
</comment>
<evidence type="ECO:0000313" key="11">
    <source>
        <dbReference type="EMBL" id="HHP81671.1"/>
    </source>
</evidence>